<accession>A0AA36H0I9</accession>
<proteinExistence type="predicted"/>
<dbReference type="Proteomes" id="UP001176961">
    <property type="component" value="Unassembled WGS sequence"/>
</dbReference>
<evidence type="ECO:0000313" key="4">
    <source>
        <dbReference type="Proteomes" id="UP001176961"/>
    </source>
</evidence>
<gene>
    <name evidence="3" type="ORF">CYNAS_LOCUS13467</name>
</gene>
<evidence type="ECO:0000256" key="1">
    <source>
        <dbReference type="SAM" id="Phobius"/>
    </source>
</evidence>
<keyword evidence="1" id="KW-0472">Membrane</keyword>
<keyword evidence="4" id="KW-1185">Reference proteome</keyword>
<feature type="signal peptide" evidence="2">
    <location>
        <begin position="1"/>
        <end position="17"/>
    </location>
</feature>
<feature type="transmembrane region" description="Helical" evidence="1">
    <location>
        <begin position="107"/>
        <end position="123"/>
    </location>
</feature>
<feature type="chain" id="PRO_5041214475" evidence="2">
    <location>
        <begin position="18"/>
        <end position="125"/>
    </location>
</feature>
<keyword evidence="1" id="KW-1133">Transmembrane helix</keyword>
<keyword evidence="1" id="KW-0812">Transmembrane</keyword>
<dbReference type="PANTHER" id="PTHR34150">
    <property type="entry name" value="PROTEIN CBG08832-RELATED"/>
    <property type="match status" value="1"/>
</dbReference>
<sequence length="125" mass="13851">MLASLAILLLTATVVNSQTNSSHHIEKRQAKYLCGMDPYKFLSDVPCNVYTFCPNGGVKLFIGCTNNLQCQIHHAESVCIDNCCCALPRIMPSTPYPPWMFDSSTTLGNYFLTISVVFILALLKL</sequence>
<comment type="caution">
    <text evidence="3">The sequence shown here is derived from an EMBL/GenBank/DDBJ whole genome shotgun (WGS) entry which is preliminary data.</text>
</comment>
<organism evidence="3 4">
    <name type="scientific">Cylicocyclus nassatus</name>
    <name type="common">Nematode worm</name>
    <dbReference type="NCBI Taxonomy" id="53992"/>
    <lineage>
        <taxon>Eukaryota</taxon>
        <taxon>Metazoa</taxon>
        <taxon>Ecdysozoa</taxon>
        <taxon>Nematoda</taxon>
        <taxon>Chromadorea</taxon>
        <taxon>Rhabditida</taxon>
        <taxon>Rhabditina</taxon>
        <taxon>Rhabditomorpha</taxon>
        <taxon>Strongyloidea</taxon>
        <taxon>Strongylidae</taxon>
        <taxon>Cylicocyclus</taxon>
    </lineage>
</organism>
<keyword evidence="2" id="KW-0732">Signal</keyword>
<evidence type="ECO:0000256" key="2">
    <source>
        <dbReference type="SAM" id="SignalP"/>
    </source>
</evidence>
<dbReference type="AlphaFoldDB" id="A0AA36H0I9"/>
<dbReference type="EMBL" id="CATQJL010000305">
    <property type="protein sequence ID" value="CAJ0601484.1"/>
    <property type="molecule type" value="Genomic_DNA"/>
</dbReference>
<evidence type="ECO:0000313" key="3">
    <source>
        <dbReference type="EMBL" id="CAJ0601484.1"/>
    </source>
</evidence>
<name>A0AA36H0I9_CYLNA</name>
<reference evidence="3" key="1">
    <citation type="submission" date="2023-07" db="EMBL/GenBank/DDBJ databases">
        <authorList>
            <consortium name="CYATHOMIX"/>
        </authorList>
    </citation>
    <scope>NUCLEOTIDE SEQUENCE</scope>
    <source>
        <strain evidence="3">N/A</strain>
    </source>
</reference>
<protein>
    <submittedName>
        <fullName evidence="3">Uncharacterized protein</fullName>
    </submittedName>
</protein>